<dbReference type="PANTHER" id="PTHR46696">
    <property type="entry name" value="P450, PUTATIVE (EUROFUNG)-RELATED"/>
    <property type="match status" value="1"/>
</dbReference>
<dbReference type="CDD" id="cd00302">
    <property type="entry name" value="cytochrome_P450"/>
    <property type="match status" value="1"/>
</dbReference>
<gene>
    <name evidence="2" type="ORF">FNH08_04045</name>
</gene>
<protein>
    <submittedName>
        <fullName evidence="2">Cytochrome P450</fullName>
    </submittedName>
</protein>
<name>A0A5N8XB56_9ACTN</name>
<dbReference type="SUPFAM" id="SSF48264">
    <property type="entry name" value="Cytochrome P450"/>
    <property type="match status" value="1"/>
</dbReference>
<evidence type="ECO:0000313" key="3">
    <source>
        <dbReference type="Proteomes" id="UP000400924"/>
    </source>
</evidence>
<dbReference type="GO" id="GO:0005506">
    <property type="term" value="F:iron ion binding"/>
    <property type="evidence" value="ECO:0007669"/>
    <property type="project" value="InterPro"/>
</dbReference>
<dbReference type="GO" id="GO:0004497">
    <property type="term" value="F:monooxygenase activity"/>
    <property type="evidence" value="ECO:0007669"/>
    <property type="project" value="InterPro"/>
</dbReference>
<reference evidence="2 3" key="1">
    <citation type="submission" date="2019-07" db="EMBL/GenBank/DDBJ databases">
        <title>New species of Amycolatopsis and Streptomyces.</title>
        <authorList>
            <person name="Duangmal K."/>
            <person name="Teo W.F.A."/>
            <person name="Lipun K."/>
        </authorList>
    </citation>
    <scope>NUCLEOTIDE SEQUENCE [LARGE SCALE GENOMIC DNA]</scope>
    <source>
        <strain evidence="2 3">NBRC 106415</strain>
    </source>
</reference>
<dbReference type="EMBL" id="VJZC01000014">
    <property type="protein sequence ID" value="MPY56376.1"/>
    <property type="molecule type" value="Genomic_DNA"/>
</dbReference>
<dbReference type="AlphaFoldDB" id="A0A5N8XB56"/>
<evidence type="ECO:0000313" key="2">
    <source>
        <dbReference type="EMBL" id="MPY56376.1"/>
    </source>
</evidence>
<dbReference type="GO" id="GO:0016705">
    <property type="term" value="F:oxidoreductase activity, acting on paired donors, with incorporation or reduction of molecular oxygen"/>
    <property type="evidence" value="ECO:0007669"/>
    <property type="project" value="InterPro"/>
</dbReference>
<comment type="similarity">
    <text evidence="1">Belongs to the cytochrome P450 family.</text>
</comment>
<dbReference type="Gene3D" id="1.10.630.10">
    <property type="entry name" value="Cytochrome P450"/>
    <property type="match status" value="1"/>
</dbReference>
<accession>A0A5N8XB56</accession>
<dbReference type="InterPro" id="IPR036396">
    <property type="entry name" value="Cyt_P450_sf"/>
</dbReference>
<dbReference type="PRINTS" id="PR00359">
    <property type="entry name" value="BP450"/>
</dbReference>
<dbReference type="GO" id="GO:0020037">
    <property type="term" value="F:heme binding"/>
    <property type="evidence" value="ECO:0007669"/>
    <property type="project" value="InterPro"/>
</dbReference>
<dbReference type="Proteomes" id="UP000400924">
    <property type="component" value="Unassembled WGS sequence"/>
</dbReference>
<dbReference type="OrthoDB" id="5006855at2"/>
<keyword evidence="3" id="KW-1185">Reference proteome</keyword>
<dbReference type="InterPro" id="IPR002397">
    <property type="entry name" value="Cyt_P450_B"/>
</dbReference>
<dbReference type="PANTHER" id="PTHR46696:SF1">
    <property type="entry name" value="CYTOCHROME P450 YJIB-RELATED"/>
    <property type="match status" value="1"/>
</dbReference>
<dbReference type="InterPro" id="IPR001128">
    <property type="entry name" value="Cyt_P450"/>
</dbReference>
<comment type="caution">
    <text evidence="2">The sequence shown here is derived from an EMBL/GenBank/DDBJ whole genome shotgun (WGS) entry which is preliminary data.</text>
</comment>
<organism evidence="2 3">
    <name type="scientific">Streptomyces spongiae</name>
    <dbReference type="NCBI Taxonomy" id="565072"/>
    <lineage>
        <taxon>Bacteria</taxon>
        <taxon>Bacillati</taxon>
        <taxon>Actinomycetota</taxon>
        <taxon>Actinomycetes</taxon>
        <taxon>Kitasatosporales</taxon>
        <taxon>Streptomycetaceae</taxon>
        <taxon>Streptomyces</taxon>
    </lineage>
</organism>
<proteinExistence type="inferred from homology"/>
<sequence length="490" mass="53722">MWRHRRPAGRTSLWACLSPLGVVSARIVSMVDGSQIDRSVDPEAPVWGIWERTLRIPHLGTIGSIRHPHGTSAGLDPAMSSHDEPSLGSLPVMDRFGDAWHGPALPGILRESYARSSGLMRTARGDLVVLRNADLDVLRTHPAVGHQTWEALYGSPTGSSDWPGLHMFFGASTFNLRAPEHRPAKQTLGHVMSPRAMASLTAHADAAVRENVAPALEAEVVDFPRRVADAIAATFWSKVLDAPVASVAPLVRDAQRMMKFFAKRPTAELWATADAASARFMTALVEIIDRAAISGRAPLVTDFDDHFAAHVRSERWANPHQLLGAGLFDGFTALSSMLTLCVVALLESGSRPVDLYEHESFGRDGFLEISRLHSPVPMITRQALHDFKYAGVTVAEGTNIHLLWIFGNRDPSVFDDPHAFRLERDQRSRQFSFGGGSYICAGRNLVRMVCEVFLGYLAANRVQLDQAGEVEWDADSKHGVAHLPVHLEQG</sequence>
<evidence type="ECO:0000256" key="1">
    <source>
        <dbReference type="ARBA" id="ARBA00010617"/>
    </source>
</evidence>
<dbReference type="Pfam" id="PF00067">
    <property type="entry name" value="p450"/>
    <property type="match status" value="1"/>
</dbReference>